<feature type="active site" evidence="8">
    <location>
        <position position="250"/>
    </location>
</feature>
<comment type="catalytic activity">
    <reaction evidence="1">
        <text>Release of N-terminal proline from a peptide.</text>
        <dbReference type="EC" id="3.4.11.5"/>
    </reaction>
</comment>
<dbReference type="GO" id="GO:0004177">
    <property type="term" value="F:aminopeptidase activity"/>
    <property type="evidence" value="ECO:0007669"/>
    <property type="project" value="UniProtKB-EC"/>
</dbReference>
<dbReference type="Proteomes" id="UP000327011">
    <property type="component" value="Unassembled WGS sequence"/>
</dbReference>
<dbReference type="EC" id="3.4.11.5" evidence="3"/>
<dbReference type="Pfam" id="PF00561">
    <property type="entry name" value="Abhydrolase_1"/>
    <property type="match status" value="1"/>
</dbReference>
<dbReference type="NCBIfam" id="TIGR01250">
    <property type="entry name" value="pro_imino_pep_2"/>
    <property type="match status" value="1"/>
</dbReference>
<evidence type="ECO:0000256" key="8">
    <source>
        <dbReference type="PIRSR" id="PIRSR005539-1"/>
    </source>
</evidence>
<evidence type="ECO:0000256" key="5">
    <source>
        <dbReference type="ARBA" id="ARBA00022801"/>
    </source>
</evidence>
<evidence type="ECO:0000313" key="10">
    <source>
        <dbReference type="EMBL" id="KAA9373812.1"/>
    </source>
</evidence>
<evidence type="ECO:0000256" key="3">
    <source>
        <dbReference type="ARBA" id="ARBA00012568"/>
    </source>
</evidence>
<evidence type="ECO:0000256" key="7">
    <source>
        <dbReference type="PIRNR" id="PIRNR005539"/>
    </source>
</evidence>
<evidence type="ECO:0000259" key="9">
    <source>
        <dbReference type="Pfam" id="PF00561"/>
    </source>
</evidence>
<dbReference type="PANTHER" id="PTHR43194:SF2">
    <property type="entry name" value="PEROXISOMAL MEMBRANE PROTEIN LPX1"/>
    <property type="match status" value="1"/>
</dbReference>
<dbReference type="EMBL" id="VYTZ01000020">
    <property type="protein sequence ID" value="KAA9373812.1"/>
    <property type="molecule type" value="Genomic_DNA"/>
</dbReference>
<comment type="similarity">
    <text evidence="2 7">Belongs to the peptidase S33 family.</text>
</comment>
<organism evidence="10 11">
    <name type="scientific">Microbispora cellulosiformans</name>
    <dbReference type="NCBI Taxonomy" id="2614688"/>
    <lineage>
        <taxon>Bacteria</taxon>
        <taxon>Bacillati</taxon>
        <taxon>Actinomycetota</taxon>
        <taxon>Actinomycetes</taxon>
        <taxon>Streptosporangiales</taxon>
        <taxon>Streptosporangiaceae</taxon>
        <taxon>Microbispora</taxon>
    </lineage>
</organism>
<feature type="active site" description="Nucleophile" evidence="8">
    <location>
        <position position="110"/>
    </location>
</feature>
<accession>A0A5J5JSP1</accession>
<evidence type="ECO:0000256" key="6">
    <source>
        <dbReference type="ARBA" id="ARBA00029605"/>
    </source>
</evidence>
<dbReference type="PANTHER" id="PTHR43194">
    <property type="entry name" value="HYDROLASE ALPHA/BETA FOLD FAMILY"/>
    <property type="match status" value="1"/>
</dbReference>
<keyword evidence="11" id="KW-1185">Reference proteome</keyword>
<dbReference type="InterPro" id="IPR000073">
    <property type="entry name" value="AB_hydrolase_1"/>
</dbReference>
<dbReference type="PIRSF" id="PIRSF005539">
    <property type="entry name" value="Pept_S33_TRI_F1"/>
    <property type="match status" value="1"/>
</dbReference>
<gene>
    <name evidence="10" type="ORF">F5972_34200</name>
</gene>
<dbReference type="AlphaFoldDB" id="A0A5J5JSP1"/>
<proteinExistence type="inferred from homology"/>
<keyword evidence="5 7" id="KW-0378">Hydrolase</keyword>
<evidence type="ECO:0000313" key="11">
    <source>
        <dbReference type="Proteomes" id="UP000327011"/>
    </source>
</evidence>
<evidence type="ECO:0000256" key="4">
    <source>
        <dbReference type="ARBA" id="ARBA00021843"/>
    </source>
</evidence>
<dbReference type="RefSeq" id="WP_150939840.1">
    <property type="nucleotide sequence ID" value="NZ_VYTZ01000020.1"/>
</dbReference>
<dbReference type="InterPro" id="IPR050228">
    <property type="entry name" value="Carboxylesterase_BioH"/>
</dbReference>
<dbReference type="GO" id="GO:0006508">
    <property type="term" value="P:proteolysis"/>
    <property type="evidence" value="ECO:0007669"/>
    <property type="project" value="InterPro"/>
</dbReference>
<sequence length="311" mass="34204">MALAPNAKGTVPFGEYRTWYRVTGDLRTGVPPLVVAHGGPGSTHDYLRNIAELAGHGRPVVHYDQLGNGGSTRLPGRGADFWTPQLFLDELENLLGALGIAGDYTLLGHSWGGVLAARHAATRPSGLRGLIIANSPASYPLWLRELAVLRRALPPDVAETLTRHEEAGTTDSAEYVRAVKVFNDRHVCRLDPLPRDFIASLMEIHNDPAVYYTMNGPSEFHVNGTLRDYSVVDCCPDIAVPTLLISGRHDEVTPAAVQPFADLIPDVRWQIFEDSSHLPHLEEPERFLRVVREFLESIPDRGATPVRAGEF</sequence>
<dbReference type="Gene3D" id="3.40.50.1820">
    <property type="entry name" value="alpha/beta hydrolase"/>
    <property type="match status" value="1"/>
</dbReference>
<feature type="domain" description="AB hydrolase-1" evidence="9">
    <location>
        <begin position="31"/>
        <end position="284"/>
    </location>
</feature>
<evidence type="ECO:0000256" key="1">
    <source>
        <dbReference type="ARBA" id="ARBA00001585"/>
    </source>
</evidence>
<evidence type="ECO:0000256" key="2">
    <source>
        <dbReference type="ARBA" id="ARBA00010088"/>
    </source>
</evidence>
<feature type="active site" description="Proton donor" evidence="8">
    <location>
        <position position="277"/>
    </location>
</feature>
<reference evidence="10 11" key="1">
    <citation type="submission" date="2019-09" db="EMBL/GenBank/DDBJ databases">
        <title>Screening of Novel Bioactive Compounds from Soil-Associated.</title>
        <authorList>
            <person name="Gong X."/>
        </authorList>
    </citation>
    <scope>NUCLEOTIDE SEQUENCE [LARGE SCALE GENOMIC DNA]</scope>
    <source>
        <strain evidence="10 11">Gxj-6</strain>
    </source>
</reference>
<name>A0A5J5JSP1_9ACTN</name>
<dbReference type="SUPFAM" id="SSF53474">
    <property type="entry name" value="alpha/beta-Hydrolases"/>
    <property type="match status" value="1"/>
</dbReference>
<dbReference type="InterPro" id="IPR005945">
    <property type="entry name" value="Pro_imino_pep"/>
</dbReference>
<dbReference type="InterPro" id="IPR029058">
    <property type="entry name" value="AB_hydrolase_fold"/>
</dbReference>
<dbReference type="InterPro" id="IPR002410">
    <property type="entry name" value="Peptidase_S33"/>
</dbReference>
<dbReference type="PRINTS" id="PR00793">
    <property type="entry name" value="PROAMNOPTASE"/>
</dbReference>
<comment type="caution">
    <text evidence="10">The sequence shown here is derived from an EMBL/GenBank/DDBJ whole genome shotgun (WGS) entry which is preliminary data.</text>
</comment>
<protein>
    <recommendedName>
        <fullName evidence="4">Proline iminopeptidase</fullName>
        <ecNumber evidence="3">3.4.11.5</ecNumber>
    </recommendedName>
    <alternativeName>
        <fullName evidence="6">Prolyl aminopeptidase</fullName>
    </alternativeName>
</protein>